<sequence length="1205" mass="133847">MLPALCAPRAALTPRAPHAPCAPTPRPVRVSNGGHAGRWRGRLVSVVGLSLLTHRCRTARSAEESNEGEARGMVRRIQQALDTYGEPLELSVLGSFLEWSSELRRRHGRLSVFLRQRPELWLSAGCVGTVKPRTWPDTPTTSLSSLRAVELFSGIGGLRAAFHRACHLEGRSVGQMSEWVNFESSRLANQVYSRNFSVPYEPLLPRDIRRLQASEVEGADLWVMSPPCQPYTRMGLQRDLADRRAAPLKRLLELLPKLRRPPEGLLLENVVGFETSASFELLSEALCRAGLEVRQFMLSPLQLGIPNRRPRIYLLARRSDTPCVHPLESEFPGQQRSPEPQRLETFLQPRQEIDTETSVPAKLLELLWNRGQRWEVVTAGSTSSSTFTSGYTTTCFDAHRFGPLLAESGDDRRSDWCPPRPLPGGRMQRLVEPGEAVRYFTPQELLRIHGFPETFSFGKATQHQRYKLIGDSINVNVVAELMRYLLFEWMELACIDGQKGWSTFGAHWYVLSRKDELDRLAAAEDSAAGPFSVSPFVPCAAGRIPYVLQAARLSSEDVLWDLGCGDGVVLIEAARRCGCRCVGLDIDGPCIEAARRRACEAGVAELCTWLRCDMLTLPQGTLSGAAEAPKELQGLAATVALVFLTAHGLVRFAPWLHQEWASARLRLITCVESLDSAVDFNEPDALFANPNPLNWPVCRDLERWGVFVVPPCGEDVGAWSAGARPLQLTRAEAEATQAVVLRVLDEAEVDKLNEIGGALLAGDDTDEGIDLFATSEAGFHKAAEAALHRSQQHRVLYLHSSKVRGRAQFLEDLEAKLVAFMKSEDAARWGLLSKRHVAVRSMEYHAYSDGGSVMDPEHRDDGSLLTMSVLLSRQEDFTGGMFSTFAGHERIEHEMQRGDGVLFLSEKRHNVSAVTGERRTLVLELWEGSGPAIWCEGGDSCGFRGRATSMVAMTSLAPTPILEKRAEVAAWTHEEEVKQRQEKEMEEKMMQAQGLKPEPVPRPMTEDTLRRDGCDEMNRVLRTIATEPADVPVAGCDKKLPPGFQSEVAEAPKSPKPSSPVRMSQTETRLQWRSRVDNSLRRLMLNVDLDGDERLRDFAHQARCNHLDKIFDWYQTHGGKEVRKEIQRANAPAFVRYSQDGPVMPGSLRVPKTPKEKMEKKVDKKDTSLPGLARGISSPALIAAGSLNMDMSPAGTPLHTPKASK</sequence>
<comment type="similarity">
    <text evidence="4 5">Belongs to the class I-like SAM-binding methyltransferase superfamily. C5-methyltransferase family.</text>
</comment>
<dbReference type="Pfam" id="PF00145">
    <property type="entry name" value="DNA_methylase"/>
    <property type="match status" value="1"/>
</dbReference>
<accession>A0AA36JSC9</accession>
<evidence type="ECO:0000256" key="2">
    <source>
        <dbReference type="ARBA" id="ARBA00022679"/>
    </source>
</evidence>
<dbReference type="InterPro" id="IPR029063">
    <property type="entry name" value="SAM-dependent_MTases_sf"/>
</dbReference>
<protein>
    <recommendedName>
        <fullName evidence="7">Methyltransferase domain-containing protein</fullName>
    </recommendedName>
</protein>
<evidence type="ECO:0000256" key="3">
    <source>
        <dbReference type="ARBA" id="ARBA00022691"/>
    </source>
</evidence>
<gene>
    <name evidence="8" type="ORF">EVOR1521_LOCUS32084</name>
</gene>
<reference evidence="8" key="1">
    <citation type="submission" date="2023-08" db="EMBL/GenBank/DDBJ databases">
        <authorList>
            <person name="Chen Y."/>
            <person name="Shah S."/>
            <person name="Dougan E. K."/>
            <person name="Thang M."/>
            <person name="Chan C."/>
        </authorList>
    </citation>
    <scope>NUCLEOTIDE SEQUENCE</scope>
</reference>
<keyword evidence="2 4" id="KW-0808">Transferase</keyword>
<dbReference type="GO" id="GO:0008168">
    <property type="term" value="F:methyltransferase activity"/>
    <property type="evidence" value="ECO:0007669"/>
    <property type="project" value="UniProtKB-KW"/>
</dbReference>
<keyword evidence="9" id="KW-1185">Reference proteome</keyword>
<dbReference type="Gene3D" id="3.90.120.10">
    <property type="entry name" value="DNA Methylase, subunit A, domain 2"/>
    <property type="match status" value="1"/>
</dbReference>
<feature type="region of interest" description="Disordered" evidence="6">
    <location>
        <begin position="1137"/>
        <end position="1173"/>
    </location>
</feature>
<dbReference type="InterPro" id="IPR001525">
    <property type="entry name" value="C5_MeTfrase"/>
</dbReference>
<dbReference type="EMBL" id="CAUJNA010003881">
    <property type="protein sequence ID" value="CAJ1411550.1"/>
    <property type="molecule type" value="Genomic_DNA"/>
</dbReference>
<dbReference type="Gene3D" id="2.60.120.620">
    <property type="entry name" value="q2cbj1_9rhob like domain"/>
    <property type="match status" value="1"/>
</dbReference>
<dbReference type="PANTHER" id="PTHR46098:SF1">
    <property type="entry name" value="TRNA (CYTOSINE(38)-C(5))-METHYLTRANSFERASE"/>
    <property type="match status" value="1"/>
</dbReference>
<evidence type="ECO:0000313" key="9">
    <source>
        <dbReference type="Proteomes" id="UP001178507"/>
    </source>
</evidence>
<organism evidence="8 9">
    <name type="scientific">Effrenium voratum</name>
    <dbReference type="NCBI Taxonomy" id="2562239"/>
    <lineage>
        <taxon>Eukaryota</taxon>
        <taxon>Sar</taxon>
        <taxon>Alveolata</taxon>
        <taxon>Dinophyceae</taxon>
        <taxon>Suessiales</taxon>
        <taxon>Symbiodiniaceae</taxon>
        <taxon>Effrenium</taxon>
    </lineage>
</organism>
<keyword evidence="3 4" id="KW-0949">S-adenosyl-L-methionine</keyword>
<evidence type="ECO:0000256" key="1">
    <source>
        <dbReference type="ARBA" id="ARBA00022603"/>
    </source>
</evidence>
<feature type="region of interest" description="Disordered" evidence="6">
    <location>
        <begin position="991"/>
        <end position="1010"/>
    </location>
</feature>
<dbReference type="Gene3D" id="3.40.50.150">
    <property type="entry name" value="Vaccinia Virus protein VP39"/>
    <property type="match status" value="2"/>
</dbReference>
<dbReference type="Proteomes" id="UP001178507">
    <property type="component" value="Unassembled WGS sequence"/>
</dbReference>
<evidence type="ECO:0000256" key="6">
    <source>
        <dbReference type="SAM" id="MobiDB-lite"/>
    </source>
</evidence>
<dbReference type="SUPFAM" id="SSF53335">
    <property type="entry name" value="S-adenosyl-L-methionine-dependent methyltransferases"/>
    <property type="match status" value="2"/>
</dbReference>
<proteinExistence type="inferred from homology"/>
<name>A0AA36JSC9_9DINO</name>
<dbReference type="InterPro" id="IPR050750">
    <property type="entry name" value="C5-MTase"/>
</dbReference>
<comment type="caution">
    <text evidence="8">The sequence shown here is derived from an EMBL/GenBank/DDBJ whole genome shotgun (WGS) entry which is preliminary data.</text>
</comment>
<evidence type="ECO:0000256" key="5">
    <source>
        <dbReference type="RuleBase" id="RU000416"/>
    </source>
</evidence>
<feature type="domain" description="Methyltransferase" evidence="7">
    <location>
        <begin position="561"/>
        <end position="619"/>
    </location>
</feature>
<dbReference type="InterPro" id="IPR041698">
    <property type="entry name" value="Methyltransf_25"/>
</dbReference>
<dbReference type="PROSITE" id="PS51679">
    <property type="entry name" value="SAM_MT_C5"/>
    <property type="match status" value="1"/>
</dbReference>
<dbReference type="NCBIfam" id="TIGR00675">
    <property type="entry name" value="dcm"/>
    <property type="match status" value="1"/>
</dbReference>
<dbReference type="GO" id="GO:0032259">
    <property type="term" value="P:methylation"/>
    <property type="evidence" value="ECO:0007669"/>
    <property type="project" value="UniProtKB-KW"/>
</dbReference>
<dbReference type="PRINTS" id="PR00105">
    <property type="entry name" value="C5METTRFRASE"/>
</dbReference>
<feature type="active site" evidence="4">
    <location>
        <position position="228"/>
    </location>
</feature>
<evidence type="ECO:0000313" key="8">
    <source>
        <dbReference type="EMBL" id="CAJ1411550.1"/>
    </source>
</evidence>
<feature type="compositionally biased region" description="Basic and acidic residues" evidence="6">
    <location>
        <begin position="1153"/>
        <end position="1167"/>
    </location>
</feature>
<dbReference type="Pfam" id="PF13649">
    <property type="entry name" value="Methyltransf_25"/>
    <property type="match status" value="1"/>
</dbReference>
<dbReference type="GO" id="GO:0005634">
    <property type="term" value="C:nucleus"/>
    <property type="evidence" value="ECO:0007669"/>
    <property type="project" value="TreeGrafter"/>
</dbReference>
<dbReference type="PANTHER" id="PTHR46098">
    <property type="entry name" value="TRNA (CYTOSINE(38)-C(5))-METHYLTRANSFERASE"/>
    <property type="match status" value="1"/>
</dbReference>
<dbReference type="CDD" id="cd02440">
    <property type="entry name" value="AdoMet_MTases"/>
    <property type="match status" value="1"/>
</dbReference>
<dbReference type="AlphaFoldDB" id="A0AA36JSC9"/>
<feature type="region of interest" description="Disordered" evidence="6">
    <location>
        <begin position="1042"/>
        <end position="1067"/>
    </location>
</feature>
<evidence type="ECO:0000256" key="4">
    <source>
        <dbReference type="PROSITE-ProRule" id="PRU01016"/>
    </source>
</evidence>
<evidence type="ECO:0000259" key="7">
    <source>
        <dbReference type="Pfam" id="PF13649"/>
    </source>
</evidence>
<keyword evidence="1 4" id="KW-0489">Methyltransferase</keyword>